<proteinExistence type="predicted"/>
<evidence type="ECO:0000256" key="4">
    <source>
        <dbReference type="ARBA" id="ARBA00022741"/>
    </source>
</evidence>
<evidence type="ECO:0000313" key="11">
    <source>
        <dbReference type="Proteomes" id="UP001206924"/>
    </source>
</evidence>
<evidence type="ECO:0000256" key="5">
    <source>
        <dbReference type="ARBA" id="ARBA00022777"/>
    </source>
</evidence>
<dbReference type="CDD" id="cd14014">
    <property type="entry name" value="STKc_PknB_like"/>
    <property type="match status" value="1"/>
</dbReference>
<name>A0ABT1NTS1_9MICC</name>
<accession>A0ABT1NTS1</accession>
<dbReference type="InterPro" id="IPR011009">
    <property type="entry name" value="Kinase-like_dom_sf"/>
</dbReference>
<feature type="compositionally biased region" description="Acidic residues" evidence="8">
    <location>
        <begin position="292"/>
        <end position="301"/>
    </location>
</feature>
<dbReference type="PROSITE" id="PS00107">
    <property type="entry name" value="PROTEIN_KINASE_ATP"/>
    <property type="match status" value="1"/>
</dbReference>
<keyword evidence="4 7" id="KW-0547">Nucleotide-binding</keyword>
<dbReference type="GO" id="GO:0016301">
    <property type="term" value="F:kinase activity"/>
    <property type="evidence" value="ECO:0007669"/>
    <property type="project" value="UniProtKB-KW"/>
</dbReference>
<evidence type="ECO:0000313" key="10">
    <source>
        <dbReference type="EMBL" id="MCQ1951130.1"/>
    </source>
</evidence>
<evidence type="ECO:0000256" key="1">
    <source>
        <dbReference type="ARBA" id="ARBA00012513"/>
    </source>
</evidence>
<protein>
    <recommendedName>
        <fullName evidence="1">non-specific serine/threonine protein kinase</fullName>
        <ecNumber evidence="1">2.7.11.1</ecNumber>
    </recommendedName>
</protein>
<dbReference type="Proteomes" id="UP001206924">
    <property type="component" value="Unassembled WGS sequence"/>
</dbReference>
<comment type="caution">
    <text evidence="10">The sequence shown here is derived from an EMBL/GenBank/DDBJ whole genome shotgun (WGS) entry which is preliminary data.</text>
</comment>
<dbReference type="PROSITE" id="PS00108">
    <property type="entry name" value="PROTEIN_KINASE_ST"/>
    <property type="match status" value="1"/>
</dbReference>
<evidence type="ECO:0000259" key="9">
    <source>
        <dbReference type="PROSITE" id="PS50011"/>
    </source>
</evidence>
<organism evidence="10 11">
    <name type="scientific">Arthrobacter jinronghuae</name>
    <dbReference type="NCBI Taxonomy" id="2964609"/>
    <lineage>
        <taxon>Bacteria</taxon>
        <taxon>Bacillati</taxon>
        <taxon>Actinomycetota</taxon>
        <taxon>Actinomycetes</taxon>
        <taxon>Micrococcales</taxon>
        <taxon>Micrococcaceae</taxon>
        <taxon>Arthrobacter</taxon>
    </lineage>
</organism>
<dbReference type="PANTHER" id="PTHR43289:SF6">
    <property type="entry name" value="SERINE_THREONINE-PROTEIN KINASE NEKL-3"/>
    <property type="match status" value="1"/>
</dbReference>
<feature type="domain" description="Protein kinase" evidence="9">
    <location>
        <begin position="15"/>
        <end position="274"/>
    </location>
</feature>
<dbReference type="PROSITE" id="PS50011">
    <property type="entry name" value="PROTEIN_KINASE_DOM"/>
    <property type="match status" value="1"/>
</dbReference>
<reference evidence="10 11" key="1">
    <citation type="submission" date="2022-07" db="EMBL/GenBank/DDBJ databases">
        <title>Novel species in genus Arthrobacter.</title>
        <authorList>
            <person name="Liu Y."/>
        </authorList>
    </citation>
    <scope>NUCLEOTIDE SEQUENCE [LARGE SCALE GENOMIC DNA]</scope>
    <source>
        <strain evidence="11">zg-Y859</strain>
    </source>
</reference>
<dbReference type="EMBL" id="JANFLP010000014">
    <property type="protein sequence ID" value="MCQ1951130.1"/>
    <property type="molecule type" value="Genomic_DNA"/>
</dbReference>
<keyword evidence="3" id="KW-0808">Transferase</keyword>
<keyword evidence="11" id="KW-1185">Reference proteome</keyword>
<keyword evidence="2" id="KW-0723">Serine/threonine-protein kinase</keyword>
<evidence type="ECO:0000256" key="6">
    <source>
        <dbReference type="ARBA" id="ARBA00022840"/>
    </source>
</evidence>
<dbReference type="Gene3D" id="1.10.510.10">
    <property type="entry name" value="Transferase(Phosphotransferase) domain 1"/>
    <property type="match status" value="1"/>
</dbReference>
<feature type="region of interest" description="Disordered" evidence="8">
    <location>
        <begin position="285"/>
        <end position="394"/>
    </location>
</feature>
<dbReference type="PANTHER" id="PTHR43289">
    <property type="entry name" value="MITOGEN-ACTIVATED PROTEIN KINASE KINASE KINASE 20-RELATED"/>
    <property type="match status" value="1"/>
</dbReference>
<feature type="compositionally biased region" description="Low complexity" evidence="8">
    <location>
        <begin position="330"/>
        <end position="354"/>
    </location>
</feature>
<dbReference type="SMART" id="SM00220">
    <property type="entry name" value="S_TKc"/>
    <property type="match status" value="1"/>
</dbReference>
<keyword evidence="5 10" id="KW-0418">Kinase</keyword>
<evidence type="ECO:0000256" key="8">
    <source>
        <dbReference type="SAM" id="MobiDB-lite"/>
    </source>
</evidence>
<dbReference type="EC" id="2.7.11.1" evidence="1"/>
<sequence length="533" mass="56240">MKKRAPAPPPEISGYRYLRHLGSGGFADVYLYEQDHPRRRVAVKVLLSDLRTNSARRSFEAEANLMAQLSSHPYIVTIYEADITEAGHSYLAMEYCSRPSLDIRYRQGGLPLAEVLTIGIQVASAVETAHRAGIAHRDIKPANILTTDYNRPALTDFGISGTTDAAEDEDLGLSIPWSPPEALTGGRADGIRVDVWALGATLYTLLAARSPFVVPGQGNTQRELIDRIVSQPLRPTGRADVPESLELALATAMAKSPESRFSSAYAFGLALQRIQGELNLASTPFEVLQEPDQAEESGDDEDRTRIRRVVSIDPGTTTPPRRAPLQRPTSSVTGAGAARAAVPAAVSPGPASGGDEAAAVHEGTVMRSGVAPTGPAPGAVDTGVPEAFSWPEPPRRRGKTALRIGLVTAAAAAIGIVAAALLLPETEPKSVLPTPSKSAQNPLAGTEGAVLPPESLAAAVSDGSVVFTWKNPEPADGDIYLWRTVSATARGEMVRTPEAKAQVPASDGETCIEVQVARDNGKASPPVAFCAPQ</sequence>
<dbReference type="InterPro" id="IPR017441">
    <property type="entry name" value="Protein_kinase_ATP_BS"/>
</dbReference>
<evidence type="ECO:0000256" key="7">
    <source>
        <dbReference type="PROSITE-ProRule" id="PRU10141"/>
    </source>
</evidence>
<evidence type="ECO:0000256" key="3">
    <source>
        <dbReference type="ARBA" id="ARBA00022679"/>
    </source>
</evidence>
<dbReference type="SUPFAM" id="SSF56112">
    <property type="entry name" value="Protein kinase-like (PK-like)"/>
    <property type="match status" value="1"/>
</dbReference>
<dbReference type="Pfam" id="PF00069">
    <property type="entry name" value="Pkinase"/>
    <property type="match status" value="1"/>
</dbReference>
<keyword evidence="6 7" id="KW-0067">ATP-binding</keyword>
<feature type="binding site" evidence="7">
    <location>
        <position position="44"/>
    </location>
    <ligand>
        <name>ATP</name>
        <dbReference type="ChEBI" id="CHEBI:30616"/>
    </ligand>
</feature>
<dbReference type="InterPro" id="IPR008271">
    <property type="entry name" value="Ser/Thr_kinase_AS"/>
</dbReference>
<gene>
    <name evidence="10" type="ORF">NNX28_14495</name>
</gene>
<dbReference type="RefSeq" id="WP_255866252.1">
    <property type="nucleotide sequence ID" value="NZ_CP104263.1"/>
</dbReference>
<evidence type="ECO:0000256" key="2">
    <source>
        <dbReference type="ARBA" id="ARBA00022527"/>
    </source>
</evidence>
<dbReference type="InterPro" id="IPR000719">
    <property type="entry name" value="Prot_kinase_dom"/>
</dbReference>